<evidence type="ECO:0000313" key="2">
    <source>
        <dbReference type="EMBL" id="QNO17543.1"/>
    </source>
</evidence>
<name>A0A7G9WFT1_9FIRM</name>
<dbReference type="SUPFAM" id="SSF53067">
    <property type="entry name" value="Actin-like ATPase domain"/>
    <property type="match status" value="1"/>
</dbReference>
<evidence type="ECO:0000313" key="3">
    <source>
        <dbReference type="Proteomes" id="UP000516046"/>
    </source>
</evidence>
<dbReference type="KEGG" id="caml:H6X83_11460"/>
<protein>
    <submittedName>
        <fullName evidence="2">ROK family protein</fullName>
    </submittedName>
</protein>
<keyword evidence="3" id="KW-1185">Reference proteome</keyword>
<dbReference type="Proteomes" id="UP000516046">
    <property type="component" value="Chromosome"/>
</dbReference>
<proteinExistence type="inferred from homology"/>
<dbReference type="PANTHER" id="PTHR18964">
    <property type="entry name" value="ROK (REPRESSOR, ORF, KINASE) FAMILY"/>
    <property type="match status" value="1"/>
</dbReference>
<reference evidence="2 3" key="1">
    <citation type="submission" date="2020-08" db="EMBL/GenBank/DDBJ databases">
        <authorList>
            <person name="Ren C."/>
            <person name="Gu Y."/>
            <person name="Xu Y."/>
        </authorList>
    </citation>
    <scope>NUCLEOTIDE SEQUENCE [LARGE SCALE GENOMIC DNA]</scope>
    <source>
        <strain evidence="2 3">LBM18003</strain>
    </source>
</reference>
<dbReference type="RefSeq" id="WP_212506613.1">
    <property type="nucleotide sequence ID" value="NZ_CP060696.1"/>
</dbReference>
<dbReference type="CDD" id="cd24068">
    <property type="entry name" value="ASKHA_NBD_ROK_FnNanK-like"/>
    <property type="match status" value="1"/>
</dbReference>
<evidence type="ECO:0000256" key="1">
    <source>
        <dbReference type="ARBA" id="ARBA00006479"/>
    </source>
</evidence>
<accession>A0A7G9WFT1</accession>
<dbReference type="InterPro" id="IPR000600">
    <property type="entry name" value="ROK"/>
</dbReference>
<dbReference type="PANTHER" id="PTHR18964:SF165">
    <property type="entry name" value="BETA-GLUCOSIDE KINASE"/>
    <property type="match status" value="1"/>
</dbReference>
<comment type="similarity">
    <text evidence="1">Belongs to the ROK (NagC/XylR) family.</text>
</comment>
<dbReference type="InterPro" id="IPR043129">
    <property type="entry name" value="ATPase_NBD"/>
</dbReference>
<dbReference type="AlphaFoldDB" id="A0A7G9WFT1"/>
<sequence>MKIAALDIGGTAVKSCLYTAGTPLTKNDISETPTNASLGAETLMNTVKQILANMGRFDRIAVSTAGQVDPVSGSILFATDNLPGYTGTPVKKLLEQTFGVPTAVENDVNSAALGEAFFGAGKDSGSFLCLTYGTGIGGAIVHDGEIFHGSSCAAGEFGHILTHAGGLPCTCGGHGCYEAYASTGALCRRVQESTGFSLSGREIFSRLEDVQIKQIVLDWIDEIVWGLVSLIHAFNPPCIVLGGGVMDAPLILPLIREKLPQYLMPNHRAVRIERAALGNTAGLLGAVHLAEIL</sequence>
<gene>
    <name evidence="2" type="ORF">H6X83_11460</name>
</gene>
<dbReference type="Gene3D" id="3.30.420.40">
    <property type="match status" value="2"/>
</dbReference>
<organism evidence="2 3">
    <name type="scientific">Caproicibacterium amylolyticum</name>
    <dbReference type="NCBI Taxonomy" id="2766537"/>
    <lineage>
        <taxon>Bacteria</taxon>
        <taxon>Bacillati</taxon>
        <taxon>Bacillota</taxon>
        <taxon>Clostridia</taxon>
        <taxon>Eubacteriales</taxon>
        <taxon>Oscillospiraceae</taxon>
        <taxon>Caproicibacterium</taxon>
    </lineage>
</organism>
<dbReference type="EMBL" id="CP060696">
    <property type="protein sequence ID" value="QNO17543.1"/>
    <property type="molecule type" value="Genomic_DNA"/>
</dbReference>
<dbReference type="Pfam" id="PF00480">
    <property type="entry name" value="ROK"/>
    <property type="match status" value="1"/>
</dbReference>